<sequence>MCFSVDNDTTDVLHGLVKTLCLWCEIDQISSGILRFRVDRSQSLMELLGDSVASLVIPTAVRNRNVIGPLLPLHSVASIPSKQSTIVHAFDRNLQPKATFSSINILWLLGISSQ</sequence>
<comment type="caution">
    <text evidence="1">The sequence shown here is derived from an EMBL/GenBank/DDBJ whole genome shotgun (WGS) entry which is preliminary data.</text>
</comment>
<dbReference type="InParanoid" id="A0A024FXH8"/>
<accession>A0A024FXH8</accession>
<reference evidence="1 2" key="1">
    <citation type="submission" date="2012-05" db="EMBL/GenBank/DDBJ databases">
        <title>Recombination and specialization in a pathogen metapopulation.</title>
        <authorList>
            <person name="Gardiner A."/>
            <person name="Kemen E."/>
            <person name="Schultz-Larsen T."/>
            <person name="MacLean D."/>
            <person name="Van Oosterhout C."/>
            <person name="Jones J.D.G."/>
        </authorList>
    </citation>
    <scope>NUCLEOTIDE SEQUENCE [LARGE SCALE GENOMIC DNA]</scope>
    <source>
        <strain evidence="1 2">Ac Nc2</strain>
    </source>
</reference>
<dbReference type="Proteomes" id="UP000053237">
    <property type="component" value="Unassembled WGS sequence"/>
</dbReference>
<name>A0A024FXH8_9STRA</name>
<dbReference type="EMBL" id="CAIX01000973">
    <property type="protein sequence ID" value="CCI11364.1"/>
    <property type="molecule type" value="Genomic_DNA"/>
</dbReference>
<protein>
    <submittedName>
        <fullName evidence="1">Uncharacterized protein</fullName>
    </submittedName>
</protein>
<keyword evidence="2" id="KW-1185">Reference proteome</keyword>
<dbReference type="AlphaFoldDB" id="A0A024FXH8"/>
<organism evidence="1 2">
    <name type="scientific">Albugo candida</name>
    <dbReference type="NCBI Taxonomy" id="65357"/>
    <lineage>
        <taxon>Eukaryota</taxon>
        <taxon>Sar</taxon>
        <taxon>Stramenopiles</taxon>
        <taxon>Oomycota</taxon>
        <taxon>Peronosporomycetes</taxon>
        <taxon>Albuginales</taxon>
        <taxon>Albuginaceae</taxon>
        <taxon>Albugo</taxon>
    </lineage>
</organism>
<proteinExistence type="predicted"/>
<evidence type="ECO:0000313" key="1">
    <source>
        <dbReference type="EMBL" id="CCI11364.1"/>
    </source>
</evidence>
<gene>
    <name evidence="1" type="ORF">BN9_128120</name>
</gene>
<evidence type="ECO:0000313" key="2">
    <source>
        <dbReference type="Proteomes" id="UP000053237"/>
    </source>
</evidence>